<dbReference type="AlphaFoldDB" id="A0A820CZ20"/>
<sequence>DYKSPIKISRPNNPSSTNRLSSLWTNYWSTSQQNTIPESLTTKTNDNRLALDYVSSTRSPTTNVINENLNDEEIVEYKIRILTMQDIICQRIVLTFPQRIEYQLVRKQFSQLDLQSSILSSTSLEKLDHLMAHDPDIERRQNDLINKRKVYDETIKDLQNLDQH</sequence>
<protein>
    <recommendedName>
        <fullName evidence="1">GED domain-containing protein</fullName>
    </recommendedName>
</protein>
<dbReference type="EMBL" id="CAJOBB010009299">
    <property type="protein sequence ID" value="CAF4225343.1"/>
    <property type="molecule type" value="Genomic_DNA"/>
</dbReference>
<evidence type="ECO:0000313" key="3">
    <source>
        <dbReference type="Proteomes" id="UP000663868"/>
    </source>
</evidence>
<gene>
    <name evidence="2" type="ORF">KXQ929_LOCUS41430</name>
</gene>
<feature type="non-terminal residue" evidence="2">
    <location>
        <position position="1"/>
    </location>
</feature>
<evidence type="ECO:0000313" key="2">
    <source>
        <dbReference type="EMBL" id="CAF4225343.1"/>
    </source>
</evidence>
<organism evidence="2 3">
    <name type="scientific">Adineta steineri</name>
    <dbReference type="NCBI Taxonomy" id="433720"/>
    <lineage>
        <taxon>Eukaryota</taxon>
        <taxon>Metazoa</taxon>
        <taxon>Spiralia</taxon>
        <taxon>Gnathifera</taxon>
        <taxon>Rotifera</taxon>
        <taxon>Eurotatoria</taxon>
        <taxon>Bdelloidea</taxon>
        <taxon>Adinetida</taxon>
        <taxon>Adinetidae</taxon>
        <taxon>Adineta</taxon>
    </lineage>
</organism>
<proteinExistence type="predicted"/>
<dbReference type="Proteomes" id="UP000663868">
    <property type="component" value="Unassembled WGS sequence"/>
</dbReference>
<accession>A0A820CZ20</accession>
<feature type="domain" description="GED" evidence="1">
    <location>
        <begin position="74"/>
        <end position="164"/>
    </location>
</feature>
<dbReference type="PROSITE" id="PS51388">
    <property type="entry name" value="GED"/>
    <property type="match status" value="1"/>
</dbReference>
<name>A0A820CZ20_9BILA</name>
<evidence type="ECO:0000259" key="1">
    <source>
        <dbReference type="PROSITE" id="PS51388"/>
    </source>
</evidence>
<dbReference type="InterPro" id="IPR020850">
    <property type="entry name" value="GED_dom"/>
</dbReference>
<comment type="caution">
    <text evidence="2">The sequence shown here is derived from an EMBL/GenBank/DDBJ whole genome shotgun (WGS) entry which is preliminary data.</text>
</comment>
<reference evidence="2" key="1">
    <citation type="submission" date="2021-02" db="EMBL/GenBank/DDBJ databases">
        <authorList>
            <person name="Nowell W R."/>
        </authorList>
    </citation>
    <scope>NUCLEOTIDE SEQUENCE</scope>
</reference>